<dbReference type="Proteomes" id="UP001430584">
    <property type="component" value="Unassembled WGS sequence"/>
</dbReference>
<dbReference type="EMBL" id="JAJVCZ030000008">
    <property type="protein sequence ID" value="KAL0257622.1"/>
    <property type="molecule type" value="Genomic_DNA"/>
</dbReference>
<organism evidence="1 2">
    <name type="scientific">Diplodia seriata</name>
    <dbReference type="NCBI Taxonomy" id="420778"/>
    <lineage>
        <taxon>Eukaryota</taxon>
        <taxon>Fungi</taxon>
        <taxon>Dikarya</taxon>
        <taxon>Ascomycota</taxon>
        <taxon>Pezizomycotina</taxon>
        <taxon>Dothideomycetes</taxon>
        <taxon>Dothideomycetes incertae sedis</taxon>
        <taxon>Botryosphaeriales</taxon>
        <taxon>Botryosphaeriaceae</taxon>
        <taxon>Diplodia</taxon>
    </lineage>
</organism>
<proteinExistence type="predicted"/>
<keyword evidence="2" id="KW-1185">Reference proteome</keyword>
<accession>A0ABR3CAF7</accession>
<protein>
    <submittedName>
        <fullName evidence="1">Uncharacterized protein</fullName>
    </submittedName>
</protein>
<reference evidence="1 2" key="1">
    <citation type="submission" date="2024-02" db="EMBL/GenBank/DDBJ databases">
        <title>De novo assembly and annotation of 12 fungi associated with fruit tree decline syndrome in Ontario, Canada.</title>
        <authorList>
            <person name="Sulman M."/>
            <person name="Ellouze W."/>
            <person name="Ilyukhin E."/>
        </authorList>
    </citation>
    <scope>NUCLEOTIDE SEQUENCE [LARGE SCALE GENOMIC DNA]</scope>
    <source>
        <strain evidence="1 2">FDS-637</strain>
    </source>
</reference>
<name>A0ABR3CAF7_9PEZI</name>
<dbReference type="RefSeq" id="XP_066630651.1">
    <property type="nucleotide sequence ID" value="XM_066779847.1"/>
</dbReference>
<comment type="caution">
    <text evidence="1">The sequence shown here is derived from an EMBL/GenBank/DDBJ whole genome shotgun (WGS) entry which is preliminary data.</text>
</comment>
<dbReference type="GeneID" id="92012521"/>
<evidence type="ECO:0000313" key="1">
    <source>
        <dbReference type="EMBL" id="KAL0257622.1"/>
    </source>
</evidence>
<sequence>MKRDQPQTARGDITGTIFDHLLAYPALLIHCLSSMPTGIRGVGGALPDFLVEYYFYTAAVSLVSIQGGQQTSMFAKL</sequence>
<evidence type="ECO:0000313" key="2">
    <source>
        <dbReference type="Proteomes" id="UP001430584"/>
    </source>
</evidence>
<gene>
    <name evidence="1" type="ORF">SLS55_008436</name>
</gene>